<proteinExistence type="predicted"/>
<evidence type="ECO:0000313" key="3">
    <source>
        <dbReference type="EMBL" id="MBB4640003.1"/>
    </source>
</evidence>
<keyword evidence="4" id="KW-1185">Reference proteome</keyword>
<dbReference type="AlphaFoldDB" id="A0A840HQ65"/>
<reference evidence="3 4" key="1">
    <citation type="submission" date="2020-08" db="EMBL/GenBank/DDBJ databases">
        <title>Genomic Encyclopedia of Type Strains, Phase IV (KMG-IV): sequencing the most valuable type-strain genomes for metagenomic binning, comparative biology and taxonomic classification.</title>
        <authorList>
            <person name="Goeker M."/>
        </authorList>
    </citation>
    <scope>NUCLEOTIDE SEQUENCE [LARGE SCALE GENOMIC DNA]</scope>
    <source>
        <strain evidence="3 4">DSM 7465</strain>
    </source>
</reference>
<evidence type="ECO:0000256" key="2">
    <source>
        <dbReference type="SAM" id="SignalP"/>
    </source>
</evidence>
<feature type="chain" id="PRO_5033047701" evidence="2">
    <location>
        <begin position="22"/>
        <end position="245"/>
    </location>
</feature>
<comment type="caution">
    <text evidence="3">The sequence shown here is derived from an EMBL/GenBank/DDBJ whole genome shotgun (WGS) entry which is preliminary data.</text>
</comment>
<organism evidence="3 4">
    <name type="scientific">Rhizorhapis suberifaciens</name>
    <name type="common">corky root of lettuce</name>
    <dbReference type="NCBI Taxonomy" id="13656"/>
    <lineage>
        <taxon>Bacteria</taxon>
        <taxon>Pseudomonadati</taxon>
        <taxon>Pseudomonadota</taxon>
        <taxon>Alphaproteobacteria</taxon>
        <taxon>Sphingomonadales</taxon>
        <taxon>Sphingomonadaceae</taxon>
        <taxon>Rhizorhapis</taxon>
    </lineage>
</organism>
<evidence type="ECO:0000313" key="4">
    <source>
        <dbReference type="Proteomes" id="UP000575068"/>
    </source>
</evidence>
<dbReference type="RefSeq" id="WP_184473847.1">
    <property type="nucleotide sequence ID" value="NZ_JACHOV010000001.1"/>
</dbReference>
<dbReference type="EMBL" id="JACHOV010000001">
    <property type="protein sequence ID" value="MBB4640003.1"/>
    <property type="molecule type" value="Genomic_DNA"/>
</dbReference>
<sequence>MMRRLISLFSLLVMMAAPVAAKEAPIDPLGAYILVEVQNLDDAFMKGTKAPGVLTFARYDPIRADIRGGHLSPETAPPAGDDVRVTLSKKPVMKSKAARLYLVKVVPDTWIVEGANGTAFSLGSMSFAIAPGQIVDLGVMKPSIDWAEGEKPKSRAAGLIGAMLFGSFAPKEQRPVRIDWHKRGVSDIAMPSVLAGRSVTAVQFAPNHKFGNYLGGLVNRFGGRSSRPGASPQTVSADTLSNGSQ</sequence>
<protein>
    <submittedName>
        <fullName evidence="3">Uncharacterized protein</fullName>
    </submittedName>
</protein>
<name>A0A840HQ65_9SPHN</name>
<feature type="region of interest" description="Disordered" evidence="1">
    <location>
        <begin position="224"/>
        <end position="245"/>
    </location>
</feature>
<feature type="compositionally biased region" description="Polar residues" evidence="1">
    <location>
        <begin position="231"/>
        <end position="245"/>
    </location>
</feature>
<accession>A0A840HQ65</accession>
<keyword evidence="2" id="KW-0732">Signal</keyword>
<gene>
    <name evidence="3" type="ORF">HNQ99_000283</name>
</gene>
<dbReference type="Proteomes" id="UP000575068">
    <property type="component" value="Unassembled WGS sequence"/>
</dbReference>
<evidence type="ECO:0000256" key="1">
    <source>
        <dbReference type="SAM" id="MobiDB-lite"/>
    </source>
</evidence>
<feature type="signal peptide" evidence="2">
    <location>
        <begin position="1"/>
        <end position="21"/>
    </location>
</feature>